<evidence type="ECO:0000256" key="1">
    <source>
        <dbReference type="SAM" id="Phobius"/>
    </source>
</evidence>
<reference evidence="2 3" key="1">
    <citation type="submission" date="2017-04" db="EMBL/GenBank/DDBJ databases">
        <authorList>
            <person name="Afonso C.L."/>
            <person name="Miller P.J."/>
            <person name="Scott M.A."/>
            <person name="Spackman E."/>
            <person name="Goraichik I."/>
            <person name="Dimitrov K.M."/>
            <person name="Suarez D.L."/>
            <person name="Swayne D.E."/>
        </authorList>
    </citation>
    <scope>NUCLEOTIDE SEQUENCE [LARGE SCALE GENOMIC DNA]</scope>
    <source>
        <strain evidence="2 3">DSM 12816</strain>
    </source>
</reference>
<organism evidence="2 3">
    <name type="scientific">Papillibacter cinnamivorans DSM 12816</name>
    <dbReference type="NCBI Taxonomy" id="1122930"/>
    <lineage>
        <taxon>Bacteria</taxon>
        <taxon>Bacillati</taxon>
        <taxon>Bacillota</taxon>
        <taxon>Clostridia</taxon>
        <taxon>Eubacteriales</taxon>
        <taxon>Oscillospiraceae</taxon>
        <taxon>Papillibacter</taxon>
    </lineage>
</organism>
<evidence type="ECO:0000313" key="3">
    <source>
        <dbReference type="Proteomes" id="UP000192790"/>
    </source>
</evidence>
<keyword evidence="1" id="KW-0812">Transmembrane</keyword>
<dbReference type="OrthoDB" id="1809737at2"/>
<feature type="transmembrane region" description="Helical" evidence="1">
    <location>
        <begin position="96"/>
        <end position="118"/>
    </location>
</feature>
<feature type="transmembrane region" description="Helical" evidence="1">
    <location>
        <begin position="66"/>
        <end position="84"/>
    </location>
</feature>
<accession>A0A1W2AGJ8</accession>
<gene>
    <name evidence="2" type="ORF">SAMN02745168_1703</name>
</gene>
<protein>
    <submittedName>
        <fullName evidence="2">Uncharacterized protein</fullName>
    </submittedName>
</protein>
<name>A0A1W2AGJ8_9FIRM</name>
<dbReference type="Proteomes" id="UP000192790">
    <property type="component" value="Unassembled WGS sequence"/>
</dbReference>
<feature type="transmembrane region" description="Helical" evidence="1">
    <location>
        <begin position="12"/>
        <end position="31"/>
    </location>
</feature>
<keyword evidence="3" id="KW-1185">Reference proteome</keyword>
<sequence>MKELIRNPAVNAGCIGLFTAFYSLVFFVTAGNVEFSRTLYYSAVSKQAVPFWSEWSAFLAAGRHMGIAYAMIGLTVLVILLLISHRKKYDEYHAAVLARCFTVALALTLIAIAVFYLMILSDANGIVEKFTLFVSIHWSTVVMADLAYVLWSR</sequence>
<dbReference type="AlphaFoldDB" id="A0A1W2AGJ8"/>
<feature type="transmembrane region" description="Helical" evidence="1">
    <location>
        <begin position="130"/>
        <end position="151"/>
    </location>
</feature>
<evidence type="ECO:0000313" key="2">
    <source>
        <dbReference type="EMBL" id="SMC59754.1"/>
    </source>
</evidence>
<dbReference type="STRING" id="1122930.SAMN02745168_1703"/>
<dbReference type="RefSeq" id="WP_084234402.1">
    <property type="nucleotide sequence ID" value="NZ_FWXW01000004.1"/>
</dbReference>
<keyword evidence="1" id="KW-0472">Membrane</keyword>
<dbReference type="EMBL" id="FWXW01000004">
    <property type="protein sequence ID" value="SMC59754.1"/>
    <property type="molecule type" value="Genomic_DNA"/>
</dbReference>
<proteinExistence type="predicted"/>
<keyword evidence="1" id="KW-1133">Transmembrane helix</keyword>